<comment type="caution">
    <text evidence="1">The sequence shown here is derived from an EMBL/GenBank/DDBJ whole genome shotgun (WGS) entry which is preliminary data.</text>
</comment>
<protein>
    <submittedName>
        <fullName evidence="1">DUF2267 domain-containing protein</fullName>
    </submittedName>
</protein>
<evidence type="ECO:0000313" key="1">
    <source>
        <dbReference type="EMBL" id="MDN4516948.1"/>
    </source>
</evidence>
<dbReference type="Pfam" id="PF10025">
    <property type="entry name" value="DUF2267"/>
    <property type="match status" value="1"/>
</dbReference>
<dbReference type="RefSeq" id="WP_208675431.1">
    <property type="nucleotide sequence ID" value="NZ_CP070380.1"/>
</dbReference>
<dbReference type="EMBL" id="JAUHTC010000018">
    <property type="protein sequence ID" value="MDN4516948.1"/>
    <property type="molecule type" value="Genomic_DNA"/>
</dbReference>
<name>A0ABT8H871_MYCAO</name>
<dbReference type="Proteomes" id="UP001172687">
    <property type="component" value="Unassembled WGS sequence"/>
</dbReference>
<organism evidence="1 2">
    <name type="scientific">Mycolicibacterium austroafricanum</name>
    <name type="common">Mycobacterium austroafricanum</name>
    <dbReference type="NCBI Taxonomy" id="39687"/>
    <lineage>
        <taxon>Bacteria</taxon>
        <taxon>Bacillati</taxon>
        <taxon>Actinomycetota</taxon>
        <taxon>Actinomycetes</taxon>
        <taxon>Mycobacteriales</taxon>
        <taxon>Mycobacteriaceae</taxon>
        <taxon>Mycolicibacterium</taxon>
    </lineage>
</organism>
<dbReference type="InterPro" id="IPR038282">
    <property type="entry name" value="DUF2267_sf"/>
</dbReference>
<dbReference type="InterPro" id="IPR018727">
    <property type="entry name" value="DUF2267"/>
</dbReference>
<evidence type="ECO:0000313" key="2">
    <source>
        <dbReference type="Proteomes" id="UP001172687"/>
    </source>
</evidence>
<reference evidence="1" key="1">
    <citation type="submission" date="2023-07" db="EMBL/GenBank/DDBJ databases">
        <title>Degradation of tert-butanol by M. austroafricanum TBA100.</title>
        <authorList>
            <person name="Helbich S."/>
            <person name="Vainshtein Y."/>
        </authorList>
    </citation>
    <scope>NUCLEOTIDE SEQUENCE</scope>
    <source>
        <strain evidence="1">TBA100</strain>
    </source>
</reference>
<sequence length="141" mass="15705">MRDTSKVAALDHAMHAAHTWVNEIAREFDTDDREFAYGVLRGWLHTLRDRLTVEAAAHFAAQLPDLVRGVFYAGWDPTAVPVKFDEKAYTVRFAKEANIAVHDVAKASAAVTAVLKRLLPPAQVTKVLDQLPDDIKTLMQP</sequence>
<accession>A0ABT8H871</accession>
<keyword evidence="2" id="KW-1185">Reference proteome</keyword>
<gene>
    <name evidence="1" type="ORF">QYF68_03795</name>
</gene>
<dbReference type="Gene3D" id="1.10.490.110">
    <property type="entry name" value="Uncharacterized conserved protein DUF2267"/>
    <property type="match status" value="1"/>
</dbReference>
<proteinExistence type="predicted"/>